<dbReference type="Proteomes" id="UP001181355">
    <property type="component" value="Chromosome"/>
</dbReference>
<protein>
    <submittedName>
        <fullName evidence="2">HDOD domain-containing protein</fullName>
    </submittedName>
</protein>
<evidence type="ECO:0000313" key="2">
    <source>
        <dbReference type="EMBL" id="WMW81278.1"/>
    </source>
</evidence>
<evidence type="ECO:0000259" key="1">
    <source>
        <dbReference type="PROSITE" id="PS51833"/>
    </source>
</evidence>
<sequence>MAIPASPVGHQQQSVTVAREQLLEKVRDDKQLPSLGVALNKVIEITSSNDDSIADLARYILADVSLTQQILRLSNTIAYRAAGGGPVTTVSRAIFLLGFDTIKANAIAAMLINGFRNRVHAESVRHELLIALCASVAAREITKRVHHIHSEEAAVVALFKNIGRVIVAYFEHQTYQNIQHQSAQRGLHPNQVCVEFLGCSFERLGELVMRNWQIPETIISASQNTSFTTTGKLHPEQDGMTRITTLAEEIANLLVTSNQFENQDKVRHQLSHDLNQKTLALVGLSSEQLKEVIQQVKQEALQLASSFNVANQKKVQVGSKASLPIDKDTAFYTEFALPSLDLLSLQPKERFPSGKPKNARDLLLVGIQDANQMLGSQKLKLNDILMLALETLHLSLGFRFTTACLSDVKRSKYQARLSVGDNATQLQKCFQFEANEDEHVFRIALQNNTDLFVENIANKRIQALLPAWYQANFGAAKSFMVLPLVVDTLPLGFIYADRAEVALEGVAPDETALIRTLKAQLLSAFNRRPH</sequence>
<dbReference type="Pfam" id="PF08668">
    <property type="entry name" value="HDOD"/>
    <property type="match status" value="1"/>
</dbReference>
<gene>
    <name evidence="2" type="ORF">RF679_03095</name>
</gene>
<proteinExistence type="predicted"/>
<dbReference type="SUPFAM" id="SSF109604">
    <property type="entry name" value="HD-domain/PDEase-like"/>
    <property type="match status" value="1"/>
</dbReference>
<dbReference type="PROSITE" id="PS51833">
    <property type="entry name" value="HDOD"/>
    <property type="match status" value="1"/>
</dbReference>
<dbReference type="Gene3D" id="3.30.450.40">
    <property type="match status" value="1"/>
</dbReference>
<evidence type="ECO:0000313" key="3">
    <source>
        <dbReference type="Proteomes" id="UP001181355"/>
    </source>
</evidence>
<organism evidence="2 3">
    <name type="scientific">Undibacterium cyanobacteriorum</name>
    <dbReference type="NCBI Taxonomy" id="3073561"/>
    <lineage>
        <taxon>Bacteria</taxon>
        <taxon>Pseudomonadati</taxon>
        <taxon>Pseudomonadota</taxon>
        <taxon>Betaproteobacteria</taxon>
        <taxon>Burkholderiales</taxon>
        <taxon>Oxalobacteraceae</taxon>
        <taxon>Undibacterium</taxon>
    </lineage>
</organism>
<dbReference type="InterPro" id="IPR052340">
    <property type="entry name" value="RNase_Y/CdgJ"/>
</dbReference>
<accession>A0ABY9RJ74</accession>
<dbReference type="Gene3D" id="1.10.3210.10">
    <property type="entry name" value="Hypothetical protein af1432"/>
    <property type="match status" value="1"/>
</dbReference>
<dbReference type="SUPFAM" id="SSF55781">
    <property type="entry name" value="GAF domain-like"/>
    <property type="match status" value="1"/>
</dbReference>
<name>A0ABY9RJ74_9BURK</name>
<feature type="domain" description="HDOD" evidence="1">
    <location>
        <begin position="32"/>
        <end position="228"/>
    </location>
</feature>
<dbReference type="PANTHER" id="PTHR33525:SF3">
    <property type="entry name" value="RIBONUCLEASE Y"/>
    <property type="match status" value="1"/>
</dbReference>
<keyword evidence="3" id="KW-1185">Reference proteome</keyword>
<dbReference type="PANTHER" id="PTHR33525">
    <property type="match status" value="1"/>
</dbReference>
<dbReference type="InterPro" id="IPR029016">
    <property type="entry name" value="GAF-like_dom_sf"/>
</dbReference>
<reference evidence="2" key="1">
    <citation type="submission" date="2023-09" db="EMBL/GenBank/DDBJ databases">
        <title>Undibacterium sp. 20NA77.5 isolated from freshwater.</title>
        <authorList>
            <person name="Le V."/>
            <person name="Ko S.-R."/>
            <person name="Ahn C.-Y."/>
            <person name="Oh H.-M."/>
        </authorList>
    </citation>
    <scope>NUCLEOTIDE SEQUENCE</scope>
    <source>
        <strain evidence="2">20NA77.5</strain>
    </source>
</reference>
<dbReference type="InterPro" id="IPR013976">
    <property type="entry name" value="HDOD"/>
</dbReference>
<dbReference type="EMBL" id="CP133720">
    <property type="protein sequence ID" value="WMW81278.1"/>
    <property type="molecule type" value="Genomic_DNA"/>
</dbReference>
<dbReference type="RefSeq" id="WP_309482758.1">
    <property type="nucleotide sequence ID" value="NZ_CP133720.1"/>
</dbReference>